<dbReference type="Pfam" id="PF01471">
    <property type="entry name" value="PG_binding_1"/>
    <property type="match status" value="1"/>
</dbReference>
<feature type="compositionally biased region" description="Low complexity" evidence="1">
    <location>
        <begin position="73"/>
        <end position="85"/>
    </location>
</feature>
<feature type="compositionally biased region" description="Low complexity" evidence="1">
    <location>
        <begin position="678"/>
        <end position="697"/>
    </location>
</feature>
<name>A0A1I3H9X3_9HYPH</name>
<keyword evidence="4" id="KW-1185">Reference proteome</keyword>
<dbReference type="InterPro" id="IPR036366">
    <property type="entry name" value="PGBDSf"/>
</dbReference>
<dbReference type="InterPro" id="IPR050767">
    <property type="entry name" value="Sel1_AlgK"/>
</dbReference>
<dbReference type="InterPro" id="IPR002477">
    <property type="entry name" value="Peptidoglycan-bd-like"/>
</dbReference>
<dbReference type="Gene3D" id="1.10.101.10">
    <property type="entry name" value="PGBD-like superfamily/PGBD"/>
    <property type="match status" value="1"/>
</dbReference>
<dbReference type="InterPro" id="IPR036365">
    <property type="entry name" value="PGBD-like_sf"/>
</dbReference>
<dbReference type="OrthoDB" id="5295703at2"/>
<feature type="compositionally biased region" description="Polar residues" evidence="1">
    <location>
        <begin position="20"/>
        <end position="30"/>
    </location>
</feature>
<feature type="compositionally biased region" description="Basic and acidic residues" evidence="1">
    <location>
        <begin position="95"/>
        <end position="113"/>
    </location>
</feature>
<dbReference type="STRING" id="1121003.SAMN03080618_00073"/>
<evidence type="ECO:0000313" key="4">
    <source>
        <dbReference type="Proteomes" id="UP000242763"/>
    </source>
</evidence>
<gene>
    <name evidence="3" type="ORF">SAMN03080618_00073</name>
</gene>
<organism evidence="3 4">
    <name type="scientific">Aquamicrobium aerolatum DSM 21857</name>
    <dbReference type="NCBI Taxonomy" id="1121003"/>
    <lineage>
        <taxon>Bacteria</taxon>
        <taxon>Pseudomonadati</taxon>
        <taxon>Pseudomonadota</taxon>
        <taxon>Alphaproteobacteria</taxon>
        <taxon>Hyphomicrobiales</taxon>
        <taxon>Phyllobacteriaceae</taxon>
        <taxon>Aerobium</taxon>
    </lineage>
</organism>
<dbReference type="SMART" id="SM00671">
    <property type="entry name" value="SEL1"/>
    <property type="match status" value="4"/>
</dbReference>
<evidence type="ECO:0000256" key="1">
    <source>
        <dbReference type="SAM" id="MobiDB-lite"/>
    </source>
</evidence>
<feature type="domain" description="Peptidoglycan binding-like" evidence="2">
    <location>
        <begin position="1127"/>
        <end position="1181"/>
    </location>
</feature>
<proteinExistence type="predicted"/>
<dbReference type="RefSeq" id="WP_091517782.1">
    <property type="nucleotide sequence ID" value="NZ_FORF01000001.1"/>
</dbReference>
<reference evidence="4" key="1">
    <citation type="submission" date="2016-10" db="EMBL/GenBank/DDBJ databases">
        <authorList>
            <person name="Varghese N."/>
            <person name="Submissions S."/>
        </authorList>
    </citation>
    <scope>NUCLEOTIDE SEQUENCE [LARGE SCALE GENOMIC DNA]</scope>
    <source>
        <strain evidence="4">DSM 21857</strain>
    </source>
</reference>
<dbReference type="SUPFAM" id="SSF81901">
    <property type="entry name" value="HCP-like"/>
    <property type="match status" value="1"/>
</dbReference>
<dbReference type="InterPro" id="IPR006597">
    <property type="entry name" value="Sel1-like"/>
</dbReference>
<dbReference type="Proteomes" id="UP000242763">
    <property type="component" value="Unassembled WGS sequence"/>
</dbReference>
<protein>
    <submittedName>
        <fullName evidence="3">Localization factor PodJL</fullName>
    </submittedName>
</protein>
<evidence type="ECO:0000313" key="3">
    <source>
        <dbReference type="EMBL" id="SFI32535.1"/>
    </source>
</evidence>
<feature type="compositionally biased region" description="Polar residues" evidence="1">
    <location>
        <begin position="58"/>
        <end position="67"/>
    </location>
</feature>
<dbReference type="Gene3D" id="1.25.40.10">
    <property type="entry name" value="Tetratricopeptide repeat domain"/>
    <property type="match status" value="1"/>
</dbReference>
<dbReference type="Pfam" id="PF08238">
    <property type="entry name" value="Sel1"/>
    <property type="match status" value="4"/>
</dbReference>
<dbReference type="AlphaFoldDB" id="A0A1I3H9X3"/>
<feature type="region of interest" description="Disordered" evidence="1">
    <location>
        <begin position="675"/>
        <end position="697"/>
    </location>
</feature>
<feature type="compositionally biased region" description="Basic and acidic residues" evidence="1">
    <location>
        <begin position="33"/>
        <end position="48"/>
    </location>
</feature>
<dbReference type="EMBL" id="FORF01000001">
    <property type="protein sequence ID" value="SFI32535.1"/>
    <property type="molecule type" value="Genomic_DNA"/>
</dbReference>
<feature type="region of interest" description="Disordered" evidence="1">
    <location>
        <begin position="1"/>
        <end position="113"/>
    </location>
</feature>
<dbReference type="SUPFAM" id="SSF47090">
    <property type="entry name" value="PGBD-like"/>
    <property type="match status" value="1"/>
</dbReference>
<dbReference type="InterPro" id="IPR011990">
    <property type="entry name" value="TPR-like_helical_dom_sf"/>
</dbReference>
<dbReference type="PANTHER" id="PTHR11102">
    <property type="entry name" value="SEL-1-LIKE PROTEIN"/>
    <property type="match status" value="1"/>
</dbReference>
<evidence type="ECO:0000259" key="2">
    <source>
        <dbReference type="Pfam" id="PF01471"/>
    </source>
</evidence>
<accession>A0A1I3H9X3</accession>
<sequence>MNNRQSYLDSMNAGRRRRPSTSLEQLSSTLDELESRLERMRPTREPRSEAAGLRTRSQRLSSATSHTPPYEPAAPRRAAYAAAPASMGAATGGRPRFERSAGDRREPYGTRALNERAVADELNTLRAELRQQMSAGLREEFARLKEDIRHALHTAAPASHVAELSVEFERLAAMIHKMSGQPGDRQIALLRDEMEDMKRALGQMAREDTVRAFDRRWDELDQRWSDIASHLQQDRHDTAGHAALDSLSARLEQIGDAVKALPTSVSMLALEDEMRALSGTVERIAHRQDRIAPETLATIEDRLEEIARAIETSVSASVSSMQGEPFERLEQRIAMMARQLEKVVEDNNSHSLGVQIEVLARRMDEIADRVDIPGATIDRLAAQIEQISRKLDETPQAGDIDDVFRGIEDRFLSLSATLQQRQDDALAQDNYLLETMDARFAELAARIDQKSTAQDDRAIREFEARLDAISSHIETAPQQAGVDPNLIRSLEAQIAGLTAHIAQPQPSAEAAQLLPRLDQIEQSIAEGRNDVMEAARQAAEEAVRAFQPGTGEGLLVVGLVEDLKSLETLTRKSDERNGKTFEAIHDTLLKIVDRLGAVETLQTATRERTFGMKDTPSIAPADDAVTLDSLGVEAELDLEGAALDATKAEADGTVKKRRSMLGGLSRAFAGRKATEQKAATAADQGGADGASAPSAAPAIDPEVRIDPELANRPLEPGSGAPDLNAIMRRVRDERGQSGRGAEADAAKADFIAAARRAAQAAAAEAGGMKKQAAEPATKGGSGSLLNTLKGRRKPVLMGVAAVLLALAALQYGKGLMGQGQVEIADAVEPAATEIAEAFADPVAVPPLAETSVQASEAASTDWLNVEAASPIETQAVEETATEDSAAATEEIAPAVEAPQVQAETIPLDAGPLPLREAAAAGDAKALFEIGNRYAEGRGGDVNMSAAADYYRQAAEQGLAPAQYRIGNMYEKGNGVERDVAQAKTWYQLAAEQGNAAAMHNLAVLFAMGADGTTDNESAARWFSRAAEFGVTDSQFNLAILSAKGVGLTQNLSEAYKWFALVAQSGDKDAAEKRDEVAKALRPEQLETARAAVELWRAKTPSAEANDVASPESWSEDTTTTASVDMTQAVRNIQHILNKNGYAAGTEDGLMGQKTVAAIAAFQKDNGMLATGEVDEALVKALLERR</sequence>
<feature type="region of interest" description="Disordered" evidence="1">
    <location>
        <begin position="1100"/>
        <end position="1119"/>
    </location>
</feature>
<dbReference type="PANTHER" id="PTHR11102:SF160">
    <property type="entry name" value="ERAD-ASSOCIATED E3 UBIQUITIN-PROTEIN LIGASE COMPONENT HRD3"/>
    <property type="match status" value="1"/>
</dbReference>